<proteinExistence type="predicted"/>
<feature type="domain" description="2EXR" evidence="1">
    <location>
        <begin position="80"/>
        <end position="156"/>
    </location>
</feature>
<name>A0A9N9PRD9_9HELO</name>
<dbReference type="Pfam" id="PF20150">
    <property type="entry name" value="2EXR"/>
    <property type="match status" value="1"/>
</dbReference>
<dbReference type="Proteomes" id="UP000696280">
    <property type="component" value="Unassembled WGS sequence"/>
</dbReference>
<dbReference type="OrthoDB" id="3473305at2759"/>
<evidence type="ECO:0000259" key="1">
    <source>
        <dbReference type="Pfam" id="PF20150"/>
    </source>
</evidence>
<gene>
    <name evidence="2" type="ORF">HYFRA_00003207</name>
</gene>
<keyword evidence="3" id="KW-1185">Reference proteome</keyword>
<sequence length="364" mass="42498">MKISNSAVSGRPAPSYEEFVDLEFDRFLLDPNSPSFSLGCNTTALKVKMMVFLSWDNWAPNASKLAHEVEQYKWLSTATFHRFGELPPELRNQIWEYAIAPHREAKVHCLRERNRRWISNQPTSHFLHVCHESREIYLQKSMVAAFQTYFNPDIDIAYIPDLEEGNLQDDVMRITETASDEEDPAGAEGDEMRDIVEGVDETEVQVEDIDMNDRSEHNSNEDFSVANEPFSFARFIYSKCAKHVQILAMRKDLFCQIPLEGHMSETHYEMRQAMPNLNQIVVVFEDGTTLDQAFRNIDYTFRNLSVKEKKCRAERSYARAFARNINRMVSTWGEEPMKYRWVVPNRQIETEKRLWRKFGSPAGR</sequence>
<dbReference type="AlphaFoldDB" id="A0A9N9PRD9"/>
<protein>
    <recommendedName>
        <fullName evidence="1">2EXR domain-containing protein</fullName>
    </recommendedName>
</protein>
<reference evidence="2" key="1">
    <citation type="submission" date="2021-07" db="EMBL/GenBank/DDBJ databases">
        <authorList>
            <person name="Durling M."/>
        </authorList>
    </citation>
    <scope>NUCLEOTIDE SEQUENCE</scope>
</reference>
<accession>A0A9N9PRD9</accession>
<dbReference type="PANTHER" id="PTHR35910">
    <property type="entry name" value="2EXR DOMAIN-CONTAINING PROTEIN"/>
    <property type="match status" value="1"/>
</dbReference>
<dbReference type="EMBL" id="CAJVRL010000049">
    <property type="protein sequence ID" value="CAG8953015.1"/>
    <property type="molecule type" value="Genomic_DNA"/>
</dbReference>
<dbReference type="PANTHER" id="PTHR35910:SF6">
    <property type="entry name" value="2EXR DOMAIN-CONTAINING PROTEIN"/>
    <property type="match status" value="1"/>
</dbReference>
<evidence type="ECO:0000313" key="2">
    <source>
        <dbReference type="EMBL" id="CAG8953015.1"/>
    </source>
</evidence>
<dbReference type="InterPro" id="IPR045518">
    <property type="entry name" value="2EXR"/>
</dbReference>
<organism evidence="2 3">
    <name type="scientific">Hymenoscyphus fraxineus</name>
    <dbReference type="NCBI Taxonomy" id="746836"/>
    <lineage>
        <taxon>Eukaryota</taxon>
        <taxon>Fungi</taxon>
        <taxon>Dikarya</taxon>
        <taxon>Ascomycota</taxon>
        <taxon>Pezizomycotina</taxon>
        <taxon>Leotiomycetes</taxon>
        <taxon>Helotiales</taxon>
        <taxon>Helotiaceae</taxon>
        <taxon>Hymenoscyphus</taxon>
    </lineage>
</organism>
<evidence type="ECO:0000313" key="3">
    <source>
        <dbReference type="Proteomes" id="UP000696280"/>
    </source>
</evidence>
<comment type="caution">
    <text evidence="2">The sequence shown here is derived from an EMBL/GenBank/DDBJ whole genome shotgun (WGS) entry which is preliminary data.</text>
</comment>